<dbReference type="Proteomes" id="UP000361836">
    <property type="component" value="Unassembled WGS sequence"/>
</dbReference>
<dbReference type="RefSeq" id="WP_306437676.1">
    <property type="nucleotide sequence ID" value="NZ_CAAKNU010000048.1"/>
</dbReference>
<feature type="transmembrane region" description="Helical" evidence="7">
    <location>
        <begin position="12"/>
        <end position="33"/>
    </location>
</feature>
<feature type="transmembrane region" description="Helical" evidence="7">
    <location>
        <begin position="53"/>
        <end position="76"/>
    </location>
</feature>
<organism evidence="8 9">
    <name type="scientific">Collinsella aerofaciens</name>
    <dbReference type="NCBI Taxonomy" id="74426"/>
    <lineage>
        <taxon>Bacteria</taxon>
        <taxon>Bacillati</taxon>
        <taxon>Actinomycetota</taxon>
        <taxon>Coriobacteriia</taxon>
        <taxon>Coriobacteriales</taxon>
        <taxon>Coriobacteriaceae</taxon>
        <taxon>Collinsella</taxon>
    </lineage>
</organism>
<keyword evidence="5 7" id="KW-0472">Membrane</keyword>
<dbReference type="PANTHER" id="PTHR30477:SF0">
    <property type="entry name" value="METAL TRANSPORT SYSTEM MEMBRANE PROTEIN TM_0125-RELATED"/>
    <property type="match status" value="1"/>
</dbReference>
<dbReference type="InterPro" id="IPR001626">
    <property type="entry name" value="ABC_TroCD"/>
</dbReference>
<dbReference type="SUPFAM" id="SSF81345">
    <property type="entry name" value="ABC transporter involved in vitamin B12 uptake, BtuC"/>
    <property type="match status" value="1"/>
</dbReference>
<dbReference type="InterPro" id="IPR037294">
    <property type="entry name" value="ABC_BtuC-like"/>
</dbReference>
<feature type="transmembrane region" description="Helical" evidence="7">
    <location>
        <begin position="194"/>
        <end position="211"/>
    </location>
</feature>
<evidence type="ECO:0000256" key="3">
    <source>
        <dbReference type="ARBA" id="ARBA00022692"/>
    </source>
</evidence>
<dbReference type="Pfam" id="PF00950">
    <property type="entry name" value="ABC-3"/>
    <property type="match status" value="1"/>
</dbReference>
<accession>A0A5K1J1N8</accession>
<keyword evidence="3 6" id="KW-0812">Transmembrane</keyword>
<evidence type="ECO:0000256" key="4">
    <source>
        <dbReference type="ARBA" id="ARBA00022989"/>
    </source>
</evidence>
<feature type="transmembrane region" description="Helical" evidence="7">
    <location>
        <begin position="218"/>
        <end position="239"/>
    </location>
</feature>
<dbReference type="GO" id="GO:0010043">
    <property type="term" value="P:response to zinc ion"/>
    <property type="evidence" value="ECO:0007669"/>
    <property type="project" value="TreeGrafter"/>
</dbReference>
<evidence type="ECO:0000313" key="9">
    <source>
        <dbReference type="Proteomes" id="UP000361836"/>
    </source>
</evidence>
<dbReference type="EMBL" id="CABWIE010000019">
    <property type="protein sequence ID" value="VWL96503.1"/>
    <property type="molecule type" value="Genomic_DNA"/>
</dbReference>
<feature type="transmembrane region" description="Helical" evidence="7">
    <location>
        <begin position="170"/>
        <end position="188"/>
    </location>
</feature>
<dbReference type="PANTHER" id="PTHR30477">
    <property type="entry name" value="ABC-TRANSPORTER METAL-BINDING PROTEIN"/>
    <property type="match status" value="1"/>
</dbReference>
<evidence type="ECO:0000256" key="7">
    <source>
        <dbReference type="SAM" id="Phobius"/>
    </source>
</evidence>
<dbReference type="Gene3D" id="1.10.3470.10">
    <property type="entry name" value="ABC transporter involved in vitamin B12 uptake, BtuC"/>
    <property type="match status" value="1"/>
</dbReference>
<evidence type="ECO:0000256" key="1">
    <source>
        <dbReference type="ARBA" id="ARBA00004141"/>
    </source>
</evidence>
<dbReference type="AlphaFoldDB" id="A0A5K1J1N8"/>
<comment type="similarity">
    <text evidence="2 6">Belongs to the ABC-3 integral membrane protein family.</text>
</comment>
<reference evidence="8 9" key="1">
    <citation type="submission" date="2019-10" db="EMBL/GenBank/DDBJ databases">
        <authorList>
            <person name="Wolf R A."/>
        </authorList>
    </citation>
    <scope>NUCLEOTIDE SEQUENCE [LARGE SCALE GENOMIC DNA]</scope>
    <source>
        <strain evidence="8">Collinsella_aerofaciens_MC2</strain>
    </source>
</reference>
<keyword evidence="6" id="KW-0813">Transport</keyword>
<dbReference type="GO" id="GO:0043190">
    <property type="term" value="C:ATP-binding cassette (ABC) transporter complex"/>
    <property type="evidence" value="ECO:0007669"/>
    <property type="project" value="InterPro"/>
</dbReference>
<keyword evidence="4 7" id="KW-1133">Transmembrane helix</keyword>
<dbReference type="GO" id="GO:0055085">
    <property type="term" value="P:transmembrane transport"/>
    <property type="evidence" value="ECO:0007669"/>
    <property type="project" value="InterPro"/>
</dbReference>
<evidence type="ECO:0000256" key="6">
    <source>
        <dbReference type="RuleBase" id="RU003943"/>
    </source>
</evidence>
<gene>
    <name evidence="8" type="primary">znuB</name>
    <name evidence="8" type="ORF">KCJAJFAP_00421</name>
</gene>
<feature type="transmembrane region" description="Helical" evidence="7">
    <location>
        <begin position="129"/>
        <end position="149"/>
    </location>
</feature>
<protein>
    <submittedName>
        <fullName evidence="8">High-affinity zinc uptake system membrane protein ZnuB</fullName>
    </submittedName>
</protein>
<name>A0A5K1J1N8_9ACTN</name>
<sequence>MLDMFQYAFMQRAFLSGIVLGVAIPLVGVIVVLKRLSMIGDTLSHASLAGVAGGLIAGINPVAGATVACLAAACFVEAIRKRLETRGDLAIAIVMAAGVGLAGVLSGFVPNSSTFSSFLFGSIVTVDNSELAGVMVVGLGIIVYCLMFSRELFWVALDERAARIAGVHTRIINVSFIFICALAISIAARTVGALIVSSMMTVPVACALTVARSWRQTCIVSSSVGLVSVLAGLTTSYLWGLKPGGTIVLTQVAILIVLVVERGFKRNVSNRISCHT</sequence>
<evidence type="ECO:0000313" key="8">
    <source>
        <dbReference type="EMBL" id="VWL96503.1"/>
    </source>
</evidence>
<evidence type="ECO:0000256" key="2">
    <source>
        <dbReference type="ARBA" id="ARBA00008034"/>
    </source>
</evidence>
<comment type="subcellular location">
    <subcellularLocation>
        <location evidence="6">Cell membrane</location>
        <topology evidence="6">Multi-pass membrane protein</topology>
    </subcellularLocation>
    <subcellularLocation>
        <location evidence="1">Membrane</location>
        <topology evidence="1">Multi-pass membrane protein</topology>
    </subcellularLocation>
</comment>
<evidence type="ECO:0000256" key="5">
    <source>
        <dbReference type="ARBA" id="ARBA00023136"/>
    </source>
</evidence>
<proteinExistence type="inferred from homology"/>
<keyword evidence="9" id="KW-1185">Reference proteome</keyword>
<feature type="transmembrane region" description="Helical" evidence="7">
    <location>
        <begin position="245"/>
        <end position="264"/>
    </location>
</feature>
<feature type="transmembrane region" description="Helical" evidence="7">
    <location>
        <begin position="88"/>
        <end position="109"/>
    </location>
</feature>